<evidence type="ECO:0008006" key="3">
    <source>
        <dbReference type="Google" id="ProtNLM"/>
    </source>
</evidence>
<dbReference type="InterPro" id="IPR038712">
    <property type="entry name" value="PixA-like_sf"/>
</dbReference>
<sequence>MSDPSTCGDLHDESAADVLLAIDTVTLLDHPHDSPVGDAHTTAVDGSACFCLSSGADALTGVNTTTWPLDVRPGARLRLRWTPLAMRGEHAVLLHLSLADEAVLGNLQLHVDDNAVRYAPLPGSPGDAIARPAPDAFWQAQVVASGKATLTVQAIVTDRDAAVLGRFGWTVPIAVL</sequence>
<name>A0A5E4ZK73_9BURK</name>
<proteinExistence type="predicted"/>
<evidence type="ECO:0000313" key="2">
    <source>
        <dbReference type="Proteomes" id="UP000414136"/>
    </source>
</evidence>
<protein>
    <recommendedName>
        <fullName evidence="3">Inclusion body protein</fullName>
    </recommendedName>
</protein>
<dbReference type="Gene3D" id="2.60.40.3910">
    <property type="entry name" value="Inclusion body protein"/>
    <property type="match status" value="1"/>
</dbReference>
<dbReference type="EMBL" id="CABPSQ010000001">
    <property type="protein sequence ID" value="VVE61761.1"/>
    <property type="molecule type" value="Genomic_DNA"/>
</dbReference>
<keyword evidence="2" id="KW-1185">Reference proteome</keyword>
<dbReference type="OrthoDB" id="8941074at2"/>
<evidence type="ECO:0000313" key="1">
    <source>
        <dbReference type="EMBL" id="VVE61761.1"/>
    </source>
</evidence>
<dbReference type="Pfam" id="PF12306">
    <property type="entry name" value="PixA"/>
    <property type="match status" value="1"/>
</dbReference>
<reference evidence="1 2" key="1">
    <citation type="submission" date="2019-08" db="EMBL/GenBank/DDBJ databases">
        <authorList>
            <person name="Peeters C."/>
        </authorList>
    </citation>
    <scope>NUCLEOTIDE SEQUENCE [LARGE SCALE GENOMIC DNA]</scope>
    <source>
        <strain evidence="1 2">LMG 31118</strain>
    </source>
</reference>
<organism evidence="1 2">
    <name type="scientific">Pandoraea captiosa</name>
    <dbReference type="NCBI Taxonomy" id="2508302"/>
    <lineage>
        <taxon>Bacteria</taxon>
        <taxon>Pseudomonadati</taxon>
        <taxon>Pseudomonadota</taxon>
        <taxon>Betaproteobacteria</taxon>
        <taxon>Burkholderiales</taxon>
        <taxon>Burkholderiaceae</taxon>
        <taxon>Pandoraea</taxon>
    </lineage>
</organism>
<dbReference type="Proteomes" id="UP000414136">
    <property type="component" value="Unassembled WGS sequence"/>
</dbReference>
<dbReference type="AlphaFoldDB" id="A0A5E4ZK73"/>
<gene>
    <name evidence="1" type="ORF">PCA31118_00736</name>
</gene>
<dbReference type="InterPro" id="IPR021087">
    <property type="entry name" value="Uncharacterised_PixA/AidA"/>
</dbReference>
<accession>A0A5E4ZK73</accession>
<dbReference type="RefSeq" id="WP_150622996.1">
    <property type="nucleotide sequence ID" value="NZ_CABPSQ010000001.1"/>
</dbReference>